<dbReference type="PANTHER" id="PTHR21633">
    <property type="entry name" value="IQ MOTIF CONTAINING F"/>
    <property type="match status" value="1"/>
</dbReference>
<proteinExistence type="predicted"/>
<accession>A0A8D0BUY1</accession>
<dbReference type="GeneTree" id="ENSGT00390000004641"/>
<keyword evidence="2" id="KW-1185">Reference proteome</keyword>
<organism evidence="1 2">
    <name type="scientific">Salvator merianae</name>
    <name type="common">Argentine black and white tegu</name>
    <name type="synonym">Tupinambis merianae</name>
    <dbReference type="NCBI Taxonomy" id="96440"/>
    <lineage>
        <taxon>Eukaryota</taxon>
        <taxon>Metazoa</taxon>
        <taxon>Chordata</taxon>
        <taxon>Craniata</taxon>
        <taxon>Vertebrata</taxon>
        <taxon>Euteleostomi</taxon>
        <taxon>Lepidosauria</taxon>
        <taxon>Squamata</taxon>
        <taxon>Bifurcata</taxon>
        <taxon>Unidentata</taxon>
        <taxon>Episquamata</taxon>
        <taxon>Laterata</taxon>
        <taxon>Teiioidea</taxon>
        <taxon>Teiidae</taxon>
        <taxon>Salvator</taxon>
    </lineage>
</organism>
<dbReference type="Gene3D" id="1.20.5.190">
    <property type="match status" value="2"/>
</dbReference>
<dbReference type="Ensembl" id="ENSSMRT00000013422.1">
    <property type="protein sequence ID" value="ENSSMRP00000011516.1"/>
    <property type="gene ID" value="ENSSMRG00000009062.1"/>
</dbReference>
<dbReference type="Proteomes" id="UP000694421">
    <property type="component" value="Unplaced"/>
</dbReference>
<dbReference type="Pfam" id="PF00612">
    <property type="entry name" value="IQ"/>
    <property type="match status" value="2"/>
</dbReference>
<dbReference type="PROSITE" id="PS50096">
    <property type="entry name" value="IQ"/>
    <property type="match status" value="1"/>
</dbReference>
<evidence type="ECO:0000313" key="1">
    <source>
        <dbReference type="Ensembl" id="ENSSMRP00000011516.1"/>
    </source>
</evidence>
<dbReference type="InterPro" id="IPR000048">
    <property type="entry name" value="IQ_motif_EF-hand-BS"/>
</dbReference>
<dbReference type="SMART" id="SM00015">
    <property type="entry name" value="IQ"/>
    <property type="match status" value="3"/>
</dbReference>
<reference evidence="1" key="1">
    <citation type="submission" date="2025-08" db="UniProtKB">
        <authorList>
            <consortium name="Ensembl"/>
        </authorList>
    </citation>
    <scope>IDENTIFICATION</scope>
</reference>
<sequence length="148" mass="18012">NGPEQHRIMHIAAIIIQKWWRGTLVRRSLLHATICALVVQKWWLRVLTRLHEERRVKALVSYVWPEKAIVLLQSMFRMWLMKTRYKKYQKAAHIIQNNWRLYSFQKETNIGFLNNLKNNFIGRQSLGLQFCRRYAKNHLVLLIRYQRV</sequence>
<evidence type="ECO:0000313" key="2">
    <source>
        <dbReference type="Proteomes" id="UP000694421"/>
    </source>
</evidence>
<dbReference type="GO" id="GO:0005516">
    <property type="term" value="F:calmodulin binding"/>
    <property type="evidence" value="ECO:0007669"/>
    <property type="project" value="TreeGrafter"/>
</dbReference>
<dbReference type="SUPFAM" id="SSF52540">
    <property type="entry name" value="P-loop containing nucleoside triphosphate hydrolases"/>
    <property type="match status" value="1"/>
</dbReference>
<protein>
    <submittedName>
        <fullName evidence="1">Uncharacterized protein</fullName>
    </submittedName>
</protein>
<dbReference type="InterPro" id="IPR027417">
    <property type="entry name" value="P-loop_NTPase"/>
</dbReference>
<reference evidence="1" key="2">
    <citation type="submission" date="2025-09" db="UniProtKB">
        <authorList>
            <consortium name="Ensembl"/>
        </authorList>
    </citation>
    <scope>IDENTIFICATION</scope>
</reference>
<dbReference type="InterPro" id="IPR039887">
    <property type="entry name" value="IQCF"/>
</dbReference>
<name>A0A8D0BUY1_SALMN</name>
<dbReference type="PANTHER" id="PTHR21633:SF10">
    <property type="entry name" value="IQ MOTIF CONTAINING F4"/>
    <property type="match status" value="1"/>
</dbReference>
<dbReference type="AlphaFoldDB" id="A0A8D0BUY1"/>